<feature type="chain" id="PRO_5039348610" evidence="2">
    <location>
        <begin position="24"/>
        <end position="355"/>
    </location>
</feature>
<reference evidence="3 4" key="1">
    <citation type="submission" date="2018-08" db="EMBL/GenBank/DDBJ databases">
        <title>A genome reference for cultivated species of the human gut microbiota.</title>
        <authorList>
            <person name="Zou Y."/>
            <person name="Xue W."/>
            <person name="Luo G."/>
        </authorList>
    </citation>
    <scope>NUCLEOTIDE SEQUENCE [LARGE SCALE GENOMIC DNA]</scope>
    <source>
        <strain evidence="3 4">AF45-17</strain>
    </source>
</reference>
<protein>
    <submittedName>
        <fullName evidence="3">ABC transporter substrate-binding protein</fullName>
    </submittedName>
</protein>
<dbReference type="Pfam" id="PF04392">
    <property type="entry name" value="ABC_sub_bind"/>
    <property type="match status" value="1"/>
</dbReference>
<comment type="caution">
    <text evidence="3">The sequence shown here is derived from an EMBL/GenBank/DDBJ whole genome shotgun (WGS) entry which is preliminary data.</text>
</comment>
<dbReference type="EMBL" id="QVEP01000002">
    <property type="protein sequence ID" value="RGB82147.1"/>
    <property type="molecule type" value="Genomic_DNA"/>
</dbReference>
<accession>A0A3E2TSU8</accession>
<dbReference type="PROSITE" id="PS51257">
    <property type="entry name" value="PROKAR_LIPOPROTEIN"/>
    <property type="match status" value="1"/>
</dbReference>
<dbReference type="RefSeq" id="WP_117526631.1">
    <property type="nucleotide sequence ID" value="NZ_JAQENQ010000003.1"/>
</dbReference>
<evidence type="ECO:0000313" key="3">
    <source>
        <dbReference type="EMBL" id="RGB82147.1"/>
    </source>
</evidence>
<evidence type="ECO:0000313" key="4">
    <source>
        <dbReference type="Proteomes" id="UP000260773"/>
    </source>
</evidence>
<dbReference type="CDD" id="cd06325">
    <property type="entry name" value="PBP1_ABC_unchar_transporter"/>
    <property type="match status" value="1"/>
</dbReference>
<proteinExistence type="predicted"/>
<dbReference type="InterPro" id="IPR028082">
    <property type="entry name" value="Peripla_BP_I"/>
</dbReference>
<dbReference type="Proteomes" id="UP000260773">
    <property type="component" value="Unassembled WGS sequence"/>
</dbReference>
<evidence type="ECO:0000256" key="1">
    <source>
        <dbReference type="SAM" id="MobiDB-lite"/>
    </source>
</evidence>
<dbReference type="InterPro" id="IPR007487">
    <property type="entry name" value="ABC_transpt-TYRBP-like"/>
</dbReference>
<keyword evidence="2" id="KW-0732">Signal</keyword>
<organism evidence="3 4">
    <name type="scientific">Coprococcus catus</name>
    <dbReference type="NCBI Taxonomy" id="116085"/>
    <lineage>
        <taxon>Bacteria</taxon>
        <taxon>Bacillati</taxon>
        <taxon>Bacillota</taxon>
        <taxon>Clostridia</taxon>
        <taxon>Lachnospirales</taxon>
        <taxon>Lachnospiraceae</taxon>
        <taxon>Coprococcus</taxon>
    </lineage>
</organism>
<feature type="region of interest" description="Disordered" evidence="1">
    <location>
        <begin position="33"/>
        <end position="54"/>
    </location>
</feature>
<evidence type="ECO:0000256" key="2">
    <source>
        <dbReference type="SAM" id="SignalP"/>
    </source>
</evidence>
<dbReference type="PANTHER" id="PTHR35271:SF1">
    <property type="entry name" value="ABC TRANSPORTER, SUBSTRATE-BINDING LIPOPROTEIN"/>
    <property type="match status" value="1"/>
</dbReference>
<sequence>MKKGIRKMLSAIACAALAMGCLAGCGSNTNSSAANTTTESAAENTSTTAAETASDSTAADGKVYQIGICQLVQHDALDRATQGFEDALVKLLGENHVTFNVQNAQGDSQTCATIANQFVNGGVDLIMANATAALQACSNATSTIPVVGTSVTSFAAALDIELDANGCTGINVTGTNDLAPLDQQAQIIADLFPDVKQVGILYCSAEVNSVYQAEHIAAYLDDLNIKHKDFSFSDSNDLQAVTNNCVSECDVIYVPTDNVVSSNQSIIDAVARPAGVPIICGEESQCTGCGLASLSIDFYDIGYRAGEQAYDILVNGKNPAEMPVEDPQSLTRIYNPQIASDLGITLGDDYQAIEQ</sequence>
<dbReference type="PANTHER" id="PTHR35271">
    <property type="entry name" value="ABC TRANSPORTER, SUBSTRATE-BINDING LIPOPROTEIN-RELATED"/>
    <property type="match status" value="1"/>
</dbReference>
<dbReference type="AlphaFoldDB" id="A0A3E2TSU8"/>
<dbReference type="Gene3D" id="3.40.50.2300">
    <property type="match status" value="2"/>
</dbReference>
<dbReference type="SUPFAM" id="SSF53822">
    <property type="entry name" value="Periplasmic binding protein-like I"/>
    <property type="match status" value="1"/>
</dbReference>
<feature type="signal peptide" evidence="2">
    <location>
        <begin position="1"/>
        <end position="23"/>
    </location>
</feature>
<name>A0A3E2TSU8_9FIRM</name>
<gene>
    <name evidence="3" type="ORF">DW070_01010</name>
</gene>